<dbReference type="PANTHER" id="PTHR12460">
    <property type="entry name" value="CYCLIN-DEPENDENT KINASE INHIBITOR-RELATED PROTEIN"/>
    <property type="match status" value="1"/>
</dbReference>
<dbReference type="AlphaFoldDB" id="A0AAN6UPS7"/>
<feature type="region of interest" description="Disordered" evidence="1">
    <location>
        <begin position="482"/>
        <end position="553"/>
    </location>
</feature>
<feature type="compositionally biased region" description="Low complexity" evidence="1">
    <location>
        <begin position="659"/>
        <end position="668"/>
    </location>
</feature>
<feature type="compositionally biased region" description="Basic residues" evidence="1">
    <location>
        <begin position="491"/>
        <end position="501"/>
    </location>
</feature>
<feature type="compositionally biased region" description="Low complexity" evidence="1">
    <location>
        <begin position="195"/>
        <end position="207"/>
    </location>
</feature>
<feature type="compositionally biased region" description="Basic and acidic residues" evidence="1">
    <location>
        <begin position="589"/>
        <end position="602"/>
    </location>
</feature>
<comment type="caution">
    <text evidence="2">The sequence shown here is derived from an EMBL/GenBank/DDBJ whole genome shotgun (WGS) entry which is preliminary data.</text>
</comment>
<keyword evidence="3" id="KW-1185">Reference proteome</keyword>
<name>A0AAN6UPS7_9PEZI</name>
<proteinExistence type="predicted"/>
<gene>
    <name evidence="2" type="ORF">BT67DRAFT_185627</name>
</gene>
<sequence length="677" mass="74790">MDTDRPHDVDSPLIEDFLDCDQLGTDSDGGSTSTGPVSTPPRRRFTRLHIRIDMASAQYLAPLARHLHPEHSQFDGLPVCSGGPPAVAYTSSDLDLLSATSHVSSFNNPATVDETLLTPASSTGSPPLQQKPASKHVRNYHSRVPAPGSQPPTPPSASGMYYGGYDVSSGSQSPSPMAVNPSAADGHFEMGSYMAHSPPASQHPSSPKSEIGPPVDPYLGHFSVSGGHEGELTHHTLHHQQQYANPFAVGVTAPGAYLGQEQHHMHHRMLSDGHAPVLSHPHPSHFRPHPGPQVGAIEDLRGDPAMFLGGYPSRATLSPGRRPQPRKKAPSTRKPSRTPKPALPAGAADGQAGGAKHQEDDDDELTLRDDAPEDEKYLFQLRKEFLSEKGKGMWEEMKTRYSAKHQGNWEKAALQMKVSRAVAKYGVWPEKELERLRAAFQYVEEKRYQLILAHMKESGGCRVWDWKTQHLEAMLVKLGLEERTPDERTGSRRRRHNKVARRQTSPQNGARAPTANVMGDWSSGLGLHQHPHPHPHPHAAFPSHRGPPPQAFESMLPDDVSAAAAAAAPTFTPEQENEFIDQIYQRAPKTERSLSPDDHRMDLTYSNSNGGDDRRPSAPTLGAHGLQLHHHHHHHHQQQQQQQQHSEHMARQACDQLFQQQQQQQQQQPKREYAVAQ</sequence>
<organism evidence="2 3">
    <name type="scientific">Trichocladium antarcticum</name>
    <dbReference type="NCBI Taxonomy" id="1450529"/>
    <lineage>
        <taxon>Eukaryota</taxon>
        <taxon>Fungi</taxon>
        <taxon>Dikarya</taxon>
        <taxon>Ascomycota</taxon>
        <taxon>Pezizomycotina</taxon>
        <taxon>Sordariomycetes</taxon>
        <taxon>Sordariomycetidae</taxon>
        <taxon>Sordariales</taxon>
        <taxon>Chaetomiaceae</taxon>
        <taxon>Trichocladium</taxon>
    </lineage>
</organism>
<evidence type="ECO:0000313" key="2">
    <source>
        <dbReference type="EMBL" id="KAK4136616.1"/>
    </source>
</evidence>
<reference evidence="2" key="1">
    <citation type="journal article" date="2023" name="Mol. Phylogenet. Evol.">
        <title>Genome-scale phylogeny and comparative genomics of the fungal order Sordariales.</title>
        <authorList>
            <person name="Hensen N."/>
            <person name="Bonometti L."/>
            <person name="Westerberg I."/>
            <person name="Brannstrom I.O."/>
            <person name="Guillou S."/>
            <person name="Cros-Aarteil S."/>
            <person name="Calhoun S."/>
            <person name="Haridas S."/>
            <person name="Kuo A."/>
            <person name="Mondo S."/>
            <person name="Pangilinan J."/>
            <person name="Riley R."/>
            <person name="LaButti K."/>
            <person name="Andreopoulos B."/>
            <person name="Lipzen A."/>
            <person name="Chen C."/>
            <person name="Yan M."/>
            <person name="Daum C."/>
            <person name="Ng V."/>
            <person name="Clum A."/>
            <person name="Steindorff A."/>
            <person name="Ohm R.A."/>
            <person name="Martin F."/>
            <person name="Silar P."/>
            <person name="Natvig D.O."/>
            <person name="Lalanne C."/>
            <person name="Gautier V."/>
            <person name="Ament-Velasquez S.L."/>
            <person name="Kruys A."/>
            <person name="Hutchinson M.I."/>
            <person name="Powell A.J."/>
            <person name="Barry K."/>
            <person name="Miller A.N."/>
            <person name="Grigoriev I.V."/>
            <person name="Debuchy R."/>
            <person name="Gladieux P."/>
            <person name="Hiltunen Thoren M."/>
            <person name="Johannesson H."/>
        </authorList>
    </citation>
    <scope>NUCLEOTIDE SEQUENCE</scope>
    <source>
        <strain evidence="2">CBS 123565</strain>
    </source>
</reference>
<dbReference type="GO" id="GO:0000993">
    <property type="term" value="F:RNA polymerase II complex binding"/>
    <property type="evidence" value="ECO:0007669"/>
    <property type="project" value="TreeGrafter"/>
</dbReference>
<feature type="compositionally biased region" description="Basic residues" evidence="1">
    <location>
        <begin position="627"/>
        <end position="637"/>
    </location>
</feature>
<feature type="region of interest" description="Disordered" evidence="1">
    <location>
        <begin position="19"/>
        <end position="42"/>
    </location>
</feature>
<feature type="region of interest" description="Disordered" evidence="1">
    <location>
        <begin position="273"/>
        <end position="372"/>
    </location>
</feature>
<protein>
    <submittedName>
        <fullName evidence="2">Uncharacterized protein</fullName>
    </submittedName>
</protein>
<evidence type="ECO:0000313" key="3">
    <source>
        <dbReference type="Proteomes" id="UP001304895"/>
    </source>
</evidence>
<dbReference type="EMBL" id="MU853403">
    <property type="protein sequence ID" value="KAK4136616.1"/>
    <property type="molecule type" value="Genomic_DNA"/>
</dbReference>
<feature type="compositionally biased region" description="Low complexity" evidence="1">
    <location>
        <begin position="24"/>
        <end position="37"/>
    </location>
</feature>
<feature type="region of interest" description="Disordered" evidence="1">
    <location>
        <begin position="116"/>
        <end position="230"/>
    </location>
</feature>
<evidence type="ECO:0000256" key="1">
    <source>
        <dbReference type="SAM" id="MobiDB-lite"/>
    </source>
</evidence>
<feature type="region of interest" description="Disordered" evidence="1">
    <location>
        <begin position="589"/>
        <end position="677"/>
    </location>
</feature>
<dbReference type="Proteomes" id="UP001304895">
    <property type="component" value="Unassembled WGS sequence"/>
</dbReference>
<feature type="compositionally biased region" description="Basic residues" evidence="1">
    <location>
        <begin position="323"/>
        <end position="337"/>
    </location>
</feature>
<reference evidence="2" key="2">
    <citation type="submission" date="2023-05" db="EMBL/GenBank/DDBJ databases">
        <authorList>
            <consortium name="Lawrence Berkeley National Laboratory"/>
            <person name="Steindorff A."/>
            <person name="Hensen N."/>
            <person name="Bonometti L."/>
            <person name="Westerberg I."/>
            <person name="Brannstrom I.O."/>
            <person name="Guillou S."/>
            <person name="Cros-Aarteil S."/>
            <person name="Calhoun S."/>
            <person name="Haridas S."/>
            <person name="Kuo A."/>
            <person name="Mondo S."/>
            <person name="Pangilinan J."/>
            <person name="Riley R."/>
            <person name="Labutti K."/>
            <person name="Andreopoulos B."/>
            <person name="Lipzen A."/>
            <person name="Chen C."/>
            <person name="Yanf M."/>
            <person name="Daum C."/>
            <person name="Ng V."/>
            <person name="Clum A."/>
            <person name="Ohm R."/>
            <person name="Martin F."/>
            <person name="Silar P."/>
            <person name="Natvig D."/>
            <person name="Lalanne C."/>
            <person name="Gautier V."/>
            <person name="Ament-Velasquez S.L."/>
            <person name="Kruys A."/>
            <person name="Hutchinson M.I."/>
            <person name="Powell A.J."/>
            <person name="Barry K."/>
            <person name="Miller A.N."/>
            <person name="Grigoriev I.V."/>
            <person name="Debuchy R."/>
            <person name="Gladieux P."/>
            <person name="Thoren M.H."/>
            <person name="Johannesson H."/>
        </authorList>
    </citation>
    <scope>NUCLEOTIDE SEQUENCE</scope>
    <source>
        <strain evidence="2">CBS 123565</strain>
    </source>
</reference>
<feature type="compositionally biased region" description="Polar residues" evidence="1">
    <location>
        <begin position="118"/>
        <end position="132"/>
    </location>
</feature>
<dbReference type="GO" id="GO:0031124">
    <property type="term" value="P:mRNA 3'-end processing"/>
    <property type="evidence" value="ECO:0007669"/>
    <property type="project" value="TreeGrafter"/>
</dbReference>
<accession>A0AAN6UPS7</accession>
<dbReference type="PANTHER" id="PTHR12460:SF0">
    <property type="entry name" value="CID DOMAIN-CONTAINING PROTEIN-RELATED"/>
    <property type="match status" value="1"/>
</dbReference>